<dbReference type="AlphaFoldDB" id="A0AAV4BMK8"/>
<evidence type="ECO:0000256" key="3">
    <source>
        <dbReference type="ARBA" id="ARBA00023274"/>
    </source>
</evidence>
<evidence type="ECO:0000256" key="2">
    <source>
        <dbReference type="ARBA" id="ARBA00022980"/>
    </source>
</evidence>
<comment type="caution">
    <text evidence="5">The sequence shown here is derived from an EMBL/GenBank/DDBJ whole genome shotgun (WGS) entry which is preliminary data.</text>
</comment>
<reference evidence="5 6" key="1">
    <citation type="journal article" date="2021" name="Elife">
        <title>Chloroplast acquisition without the gene transfer in kleptoplastic sea slugs, Plakobranchus ocellatus.</title>
        <authorList>
            <person name="Maeda T."/>
            <person name="Takahashi S."/>
            <person name="Yoshida T."/>
            <person name="Shimamura S."/>
            <person name="Takaki Y."/>
            <person name="Nagai Y."/>
            <person name="Toyoda A."/>
            <person name="Suzuki Y."/>
            <person name="Arimoto A."/>
            <person name="Ishii H."/>
            <person name="Satoh N."/>
            <person name="Nishiyama T."/>
            <person name="Hasebe M."/>
            <person name="Maruyama T."/>
            <person name="Minagawa J."/>
            <person name="Obokata J."/>
            <person name="Shigenobu S."/>
        </authorList>
    </citation>
    <scope>NUCLEOTIDE SEQUENCE [LARGE SCALE GENOMIC DNA]</scope>
</reference>
<keyword evidence="3" id="KW-0687">Ribonucleoprotein</keyword>
<evidence type="ECO:0000313" key="5">
    <source>
        <dbReference type="EMBL" id="GFO20637.1"/>
    </source>
</evidence>
<dbReference type="Proteomes" id="UP000735302">
    <property type="component" value="Unassembled WGS sequence"/>
</dbReference>
<sequence>MWCFIFNSSFGANAKTTMASRVSAQSTHLLSTLNLLRPVHTNLPGVSRQRLFQTNSSLCTSRPSNAQQNLQNTVCSPTALLSSSCWKLIPRVPAHFNSINTSRSMSGMMFNSGNVFRCNSNNQSCGLVEQRRFYQAALRPRLICPGCYFVWRHGRKHVECSDHPRHKQMKRVAKRKMWKEDYSTGDWVKALDFHKAHYRQAARHVDRTAMSHNWVAGKLGTEL</sequence>
<keyword evidence="6" id="KW-1185">Reference proteome</keyword>
<comment type="similarity">
    <text evidence="1">Belongs to the bacterial ribosomal protein bL36 family.</text>
</comment>
<evidence type="ECO:0000256" key="1">
    <source>
        <dbReference type="ARBA" id="ARBA00007645"/>
    </source>
</evidence>
<accession>A0AAV4BMK8</accession>
<dbReference type="GO" id="GO:0006412">
    <property type="term" value="P:translation"/>
    <property type="evidence" value="ECO:0007669"/>
    <property type="project" value="InterPro"/>
</dbReference>
<dbReference type="InterPro" id="IPR035977">
    <property type="entry name" value="Ribosomal_bL36_sp"/>
</dbReference>
<keyword evidence="2 5" id="KW-0689">Ribosomal protein</keyword>
<dbReference type="Pfam" id="PF00444">
    <property type="entry name" value="Ribosomal_L36"/>
    <property type="match status" value="1"/>
</dbReference>
<proteinExistence type="inferred from homology"/>
<dbReference type="GO" id="GO:0005840">
    <property type="term" value="C:ribosome"/>
    <property type="evidence" value="ECO:0007669"/>
    <property type="project" value="UniProtKB-KW"/>
</dbReference>
<name>A0AAV4BMK8_9GAST</name>
<dbReference type="EMBL" id="BLXT01005191">
    <property type="protein sequence ID" value="GFO20637.1"/>
    <property type="molecule type" value="Genomic_DNA"/>
</dbReference>
<evidence type="ECO:0000313" key="6">
    <source>
        <dbReference type="Proteomes" id="UP000735302"/>
    </source>
</evidence>
<protein>
    <recommendedName>
        <fullName evidence="4">39S ribosomal protein L36, mitochondrial</fullName>
    </recommendedName>
</protein>
<organism evidence="5 6">
    <name type="scientific">Plakobranchus ocellatus</name>
    <dbReference type="NCBI Taxonomy" id="259542"/>
    <lineage>
        <taxon>Eukaryota</taxon>
        <taxon>Metazoa</taxon>
        <taxon>Spiralia</taxon>
        <taxon>Lophotrochozoa</taxon>
        <taxon>Mollusca</taxon>
        <taxon>Gastropoda</taxon>
        <taxon>Heterobranchia</taxon>
        <taxon>Euthyneura</taxon>
        <taxon>Panpulmonata</taxon>
        <taxon>Sacoglossa</taxon>
        <taxon>Placobranchoidea</taxon>
        <taxon>Plakobranchidae</taxon>
        <taxon>Plakobranchus</taxon>
    </lineage>
</organism>
<dbReference type="GO" id="GO:1990904">
    <property type="term" value="C:ribonucleoprotein complex"/>
    <property type="evidence" value="ECO:0007669"/>
    <property type="project" value="UniProtKB-KW"/>
</dbReference>
<dbReference type="GO" id="GO:0003735">
    <property type="term" value="F:structural constituent of ribosome"/>
    <property type="evidence" value="ECO:0007669"/>
    <property type="project" value="InterPro"/>
</dbReference>
<dbReference type="InterPro" id="IPR000473">
    <property type="entry name" value="Ribosomal_bL36"/>
</dbReference>
<gene>
    <name evidence="5" type="ORF">PoB_004714200</name>
</gene>
<dbReference type="SUPFAM" id="SSF57840">
    <property type="entry name" value="Ribosomal protein L36"/>
    <property type="match status" value="1"/>
</dbReference>
<evidence type="ECO:0000256" key="4">
    <source>
        <dbReference type="ARBA" id="ARBA00035411"/>
    </source>
</evidence>